<accession>A0A1E5TA25</accession>
<evidence type="ECO:0000313" key="3">
    <source>
        <dbReference type="Proteomes" id="UP000095713"/>
    </source>
</evidence>
<dbReference type="AlphaFoldDB" id="A0A1E5TA25"/>
<evidence type="ECO:0000259" key="1">
    <source>
        <dbReference type="Pfam" id="PF00535"/>
    </source>
</evidence>
<dbReference type="SUPFAM" id="SSF53448">
    <property type="entry name" value="Nucleotide-diphospho-sugar transferases"/>
    <property type="match status" value="1"/>
</dbReference>
<name>A0A1E5TA25_9FLAO</name>
<comment type="caution">
    <text evidence="2">The sequence shown here is derived from an EMBL/GenBank/DDBJ whole genome shotgun (WGS) entry which is preliminary data.</text>
</comment>
<dbReference type="Proteomes" id="UP000095713">
    <property type="component" value="Unassembled WGS sequence"/>
</dbReference>
<sequence length="162" mass="18656">MKIGIIIIFYNNALDINENLFEGVSKLEKIQLCLVNNGSKDETLEKLQELIEVYELKNSIVDIKQNKGNDMAIKAGVRYLFNENNLKHIGYININKFNKTMSLFELLKAMQNHNDLIIQHKIRGTKKCQKQKSLAKNIFSIMEYLSHLNIKLESTQVNVIGS</sequence>
<gene>
    <name evidence="2" type="ORF">A8C32_01515</name>
</gene>
<dbReference type="STRING" id="1849968.A8C32_01515"/>
<feature type="domain" description="Glycosyltransferase 2-like" evidence="1">
    <location>
        <begin position="5"/>
        <end position="144"/>
    </location>
</feature>
<reference evidence="2 3" key="1">
    <citation type="submission" date="2016-05" db="EMBL/GenBank/DDBJ databases">
        <title>Draft Genome Sequence of Algibacter sp. Strain SK-16 Isolated from the Surface Water of Aburatsubo Inlet.</title>
        <authorList>
            <person name="Wong S.-K."/>
            <person name="Yoshizawa S."/>
            <person name="Nakajima Y."/>
            <person name="Ogura Y."/>
            <person name="Tetsuya H."/>
            <person name="Hamasaki K."/>
        </authorList>
    </citation>
    <scope>NUCLEOTIDE SEQUENCE [LARGE SCALE GENOMIC DNA]</scope>
    <source>
        <strain evidence="2 3">SK-16</strain>
    </source>
</reference>
<dbReference type="InterPro" id="IPR029044">
    <property type="entry name" value="Nucleotide-diphossugar_trans"/>
</dbReference>
<proteinExistence type="predicted"/>
<protein>
    <recommendedName>
        <fullName evidence="1">Glycosyltransferase 2-like domain-containing protein</fullName>
    </recommendedName>
</protein>
<dbReference type="EMBL" id="MDJD01000034">
    <property type="protein sequence ID" value="OEK08167.1"/>
    <property type="molecule type" value="Genomic_DNA"/>
</dbReference>
<evidence type="ECO:0000313" key="2">
    <source>
        <dbReference type="EMBL" id="OEK08167.1"/>
    </source>
</evidence>
<dbReference type="OrthoDB" id="1134820at2"/>
<organism evidence="2 3">
    <name type="scientific">Flavivirga aquatica</name>
    <dbReference type="NCBI Taxonomy" id="1849968"/>
    <lineage>
        <taxon>Bacteria</taxon>
        <taxon>Pseudomonadati</taxon>
        <taxon>Bacteroidota</taxon>
        <taxon>Flavobacteriia</taxon>
        <taxon>Flavobacteriales</taxon>
        <taxon>Flavobacteriaceae</taxon>
        <taxon>Flavivirga</taxon>
    </lineage>
</organism>
<dbReference type="InterPro" id="IPR001173">
    <property type="entry name" value="Glyco_trans_2-like"/>
</dbReference>
<dbReference type="RefSeq" id="WP_069829677.1">
    <property type="nucleotide sequence ID" value="NZ_MDJD01000034.1"/>
</dbReference>
<dbReference type="Pfam" id="PF00535">
    <property type="entry name" value="Glycos_transf_2"/>
    <property type="match status" value="1"/>
</dbReference>
<dbReference type="Gene3D" id="3.90.550.10">
    <property type="entry name" value="Spore Coat Polysaccharide Biosynthesis Protein SpsA, Chain A"/>
    <property type="match status" value="1"/>
</dbReference>
<keyword evidence="3" id="KW-1185">Reference proteome</keyword>